<accession>A0A914X3Q9</accession>
<protein>
    <submittedName>
        <fullName evidence="3">Uncharacterized protein</fullName>
    </submittedName>
</protein>
<dbReference type="Proteomes" id="UP000887566">
    <property type="component" value="Unplaced"/>
</dbReference>
<evidence type="ECO:0000313" key="3">
    <source>
        <dbReference type="WBParaSite" id="PSAMB.scaffold590size46444.g7296.t1"/>
    </source>
</evidence>
<proteinExistence type="predicted"/>
<feature type="compositionally biased region" description="Basic and acidic residues" evidence="1">
    <location>
        <begin position="114"/>
        <end position="133"/>
    </location>
</feature>
<organism evidence="2 3">
    <name type="scientific">Plectus sambesii</name>
    <dbReference type="NCBI Taxonomy" id="2011161"/>
    <lineage>
        <taxon>Eukaryota</taxon>
        <taxon>Metazoa</taxon>
        <taxon>Ecdysozoa</taxon>
        <taxon>Nematoda</taxon>
        <taxon>Chromadorea</taxon>
        <taxon>Plectida</taxon>
        <taxon>Plectina</taxon>
        <taxon>Plectoidea</taxon>
        <taxon>Plectidae</taxon>
        <taxon>Plectus</taxon>
    </lineage>
</organism>
<sequence>MLRGGLALNVAKTLVNDSRATLKTQEIVEKTKSAIHNATEATKNMAAAAKDKITHPTETAKNMAAAAKEKMSNINPTAADGKPGAQRGDHRISQEQVAGGECNVGFGPQVGVGDKMHDRAGKGRVDDHPTKKH</sequence>
<evidence type="ECO:0000313" key="2">
    <source>
        <dbReference type="Proteomes" id="UP000887566"/>
    </source>
</evidence>
<feature type="region of interest" description="Disordered" evidence="1">
    <location>
        <begin position="73"/>
        <end position="133"/>
    </location>
</feature>
<name>A0A914X3Q9_9BILA</name>
<evidence type="ECO:0000256" key="1">
    <source>
        <dbReference type="SAM" id="MobiDB-lite"/>
    </source>
</evidence>
<dbReference type="WBParaSite" id="PSAMB.scaffold590size46444.g7296.t1">
    <property type="protein sequence ID" value="PSAMB.scaffold590size46444.g7296.t1"/>
    <property type="gene ID" value="PSAMB.scaffold590size46444.g7296"/>
</dbReference>
<reference evidence="3" key="1">
    <citation type="submission" date="2022-11" db="UniProtKB">
        <authorList>
            <consortium name="WormBaseParasite"/>
        </authorList>
    </citation>
    <scope>IDENTIFICATION</scope>
</reference>
<dbReference type="AlphaFoldDB" id="A0A914X3Q9"/>
<keyword evidence="2" id="KW-1185">Reference proteome</keyword>